<evidence type="ECO:0000313" key="7">
    <source>
        <dbReference type="Proteomes" id="UP000596035"/>
    </source>
</evidence>
<evidence type="ECO:0000256" key="1">
    <source>
        <dbReference type="ARBA" id="ARBA00001946"/>
    </source>
</evidence>
<dbReference type="RefSeq" id="WP_066537446.1">
    <property type="nucleotide sequence ID" value="NZ_CAJTCQ010000011.1"/>
</dbReference>
<accession>A0A1Z2XVY8</accession>
<dbReference type="InterPro" id="IPR020084">
    <property type="entry name" value="NUDIX_hydrolase_CS"/>
</dbReference>
<evidence type="ECO:0000256" key="2">
    <source>
        <dbReference type="ARBA" id="ARBA00022801"/>
    </source>
</evidence>
<dbReference type="KEGG" id="amur:ADH66_19285"/>
<proteinExistence type="predicted"/>
<dbReference type="EMBL" id="CP065321">
    <property type="protein sequence ID" value="QQR31889.1"/>
    <property type="molecule type" value="Genomic_DNA"/>
</dbReference>
<gene>
    <name evidence="4" type="ORF">ADH66_19285</name>
    <name evidence="5" type="ORF">I5Q82_09715</name>
</gene>
<dbReference type="PROSITE" id="PS51462">
    <property type="entry name" value="NUDIX"/>
    <property type="match status" value="1"/>
</dbReference>
<sequence length="161" mass="18321">MEMIRNSAKALLLSTDGRVLLNRCVTSSGEEYFDLPGGGQHVYETMEEAVVREVLEETGLAVEPVRFAALCEEIFTDPDMRRRYPEYCHRTLHIFLVRAVSDRVREKTETDFQQTGSVWSTPEEAETLPLVPLQLRGRVREVLNSAGPVYLGSVRRDEVCM</sequence>
<dbReference type="Proteomes" id="UP000596035">
    <property type="component" value="Chromosome"/>
</dbReference>
<keyword evidence="2" id="KW-0378">Hydrolase</keyword>
<evidence type="ECO:0000313" key="6">
    <source>
        <dbReference type="Proteomes" id="UP000196710"/>
    </source>
</evidence>
<dbReference type="EMBL" id="CP021422">
    <property type="protein sequence ID" value="ASB42592.1"/>
    <property type="molecule type" value="Genomic_DNA"/>
</dbReference>
<comment type="cofactor">
    <cofactor evidence="1">
        <name>Mg(2+)</name>
        <dbReference type="ChEBI" id="CHEBI:18420"/>
    </cofactor>
</comment>
<organism evidence="5 7">
    <name type="scientific">Acutalibacter muris</name>
    <dbReference type="NCBI Taxonomy" id="1796620"/>
    <lineage>
        <taxon>Bacteria</taxon>
        <taxon>Bacillati</taxon>
        <taxon>Bacillota</taxon>
        <taxon>Clostridia</taxon>
        <taxon>Eubacteriales</taxon>
        <taxon>Acutalibacteraceae</taxon>
        <taxon>Acutalibacter</taxon>
    </lineage>
</organism>
<dbReference type="Pfam" id="PF00293">
    <property type="entry name" value="NUDIX"/>
    <property type="match status" value="1"/>
</dbReference>
<dbReference type="InterPro" id="IPR000086">
    <property type="entry name" value="NUDIX_hydrolase_dom"/>
</dbReference>
<dbReference type="PROSITE" id="PS00893">
    <property type="entry name" value="NUDIX_BOX"/>
    <property type="match status" value="1"/>
</dbReference>
<evidence type="ECO:0000313" key="5">
    <source>
        <dbReference type="EMBL" id="QQR31889.1"/>
    </source>
</evidence>
<dbReference type="Gene3D" id="3.90.79.10">
    <property type="entry name" value="Nucleoside Triphosphate Pyrophosphohydrolase"/>
    <property type="match status" value="1"/>
</dbReference>
<dbReference type="GO" id="GO:0016787">
    <property type="term" value="F:hydrolase activity"/>
    <property type="evidence" value="ECO:0007669"/>
    <property type="project" value="UniProtKB-KW"/>
</dbReference>
<reference evidence="6" key="2">
    <citation type="submission" date="2017-05" db="EMBL/GenBank/DDBJ databases">
        <title>Improved OligoMM genomes.</title>
        <authorList>
            <person name="Garzetti D."/>
        </authorList>
    </citation>
    <scope>NUCLEOTIDE SEQUENCE [LARGE SCALE GENOMIC DNA]</scope>
    <source>
        <strain evidence="6">KB18</strain>
    </source>
</reference>
<dbReference type="InterPro" id="IPR015797">
    <property type="entry name" value="NUDIX_hydrolase-like_dom_sf"/>
</dbReference>
<dbReference type="OrthoDB" id="9008185at2"/>
<dbReference type="PANTHER" id="PTHR43046">
    <property type="entry name" value="GDP-MANNOSE MANNOSYL HYDROLASE"/>
    <property type="match status" value="1"/>
</dbReference>
<dbReference type="SUPFAM" id="SSF55811">
    <property type="entry name" value="Nudix"/>
    <property type="match status" value="1"/>
</dbReference>
<evidence type="ECO:0000259" key="3">
    <source>
        <dbReference type="PROSITE" id="PS51462"/>
    </source>
</evidence>
<name>A0A1Z2XVY8_9FIRM</name>
<dbReference type="AlphaFoldDB" id="A0A1Z2XVY8"/>
<dbReference type="Proteomes" id="UP000196710">
    <property type="component" value="Chromosome"/>
</dbReference>
<dbReference type="PANTHER" id="PTHR43046:SF14">
    <property type="entry name" value="MUTT_NUDIX FAMILY PROTEIN"/>
    <property type="match status" value="1"/>
</dbReference>
<feature type="domain" description="Nudix hydrolase" evidence="3">
    <location>
        <begin position="3"/>
        <end position="143"/>
    </location>
</feature>
<evidence type="ECO:0000313" key="4">
    <source>
        <dbReference type="EMBL" id="ASB42592.1"/>
    </source>
</evidence>
<reference evidence="5 7" key="3">
    <citation type="submission" date="2020-11" db="EMBL/GenBank/DDBJ databases">
        <title>Closed and high quality bacterial genomes of the OMM12 community.</title>
        <authorList>
            <person name="Marbouty M."/>
            <person name="Lamy-Besnier Q."/>
            <person name="Debarbieux L."/>
            <person name="Koszul R."/>
        </authorList>
    </citation>
    <scope>NUCLEOTIDE SEQUENCE [LARGE SCALE GENOMIC DNA]</scope>
    <source>
        <strain evidence="5 7">KB18</strain>
    </source>
</reference>
<reference evidence="4" key="1">
    <citation type="journal article" date="2017" name="Genome Announc.">
        <title>High-Quality Whole-Genome Sequences of the Oligo-Mouse-Microbiota Bacterial Community.</title>
        <authorList>
            <person name="Garzetti D."/>
            <person name="Brugiroux S."/>
            <person name="Bunk B."/>
            <person name="Pukall R."/>
            <person name="McCoy K.D."/>
            <person name="Macpherson A.J."/>
            <person name="Stecher B."/>
        </authorList>
    </citation>
    <scope>NUCLEOTIDE SEQUENCE</scope>
    <source>
        <strain evidence="4">KB18</strain>
    </source>
</reference>
<keyword evidence="6" id="KW-1185">Reference proteome</keyword>
<protein>
    <submittedName>
        <fullName evidence="5">NUDIX domain-containing protein</fullName>
    </submittedName>
</protein>